<dbReference type="GO" id="GO:0016020">
    <property type="term" value="C:membrane"/>
    <property type="evidence" value="ECO:0007669"/>
    <property type="project" value="UniProtKB-SubCell"/>
</dbReference>
<sequence>MITDAKRDFLDDPNPIYLYSDGEMTQFEEVAGTCSNKDNHDELCLTVRSITIGTISVVGIAILHQWTKYTYSYTYISPILSIILSYPLGHLWTWIVPNAQKFTQKEHGLILIMTNIAWMYFSVFNYATSATLPLLEYDQRNFANYFFLVVALQFIGFGLAGIMRRFLVWPTEIIWPQNLPLIATLRTLHEHQLPVINYYNETQLIRKIKKFFLEKKVHFFILVTILAFIYEWFPLYIVSALSVFSWACLFNQSNYLLAQLTAVRGLALFGSGLTLDWSQITMYLGSPLILPRWAIVNISFGFALIIWFIVPIVYGFNVRNVKDSPIGGMMFLGITSMGLVTVFTSFACLSSVFVHMILYHSADLWKQFRTKSLDNMGNDTHARLMSLYKKVPDWWYFILFCISLIIICVICDRNNWLNWYLVLLTLFINACLVLPFGLLSSITGQFLQNAPVYYLSVIIAQGLTLGQESRESYTYITIGYVLFVQSLSLIQDMKLGHYLKIPHRSLFFAQCLSSLVCSSVSIGIQYMYYNQYGMNNEFDSSFSIFDYTLLGGSIYTDKNGFFSDANAENRKLLWGFLVGAILPIPTWILSTRFTCLKHFHWPLILVTVSWMPSLLSAGALCTWTLIGLSVCLTVGKYSFLQRHIYLTSAALDLGLNLTQIIISNAFINVERLFPSWRGTQDNNGYDTCTLALTSNK</sequence>
<accession>A0A815DNU1</accession>
<keyword evidence="6 8" id="KW-1133">Transmembrane helix</keyword>
<comment type="caution">
    <text evidence="9">The sequence shown here is derived from an EMBL/GenBank/DDBJ whole genome shotgun (WGS) entry which is preliminary data.</text>
</comment>
<name>A0A815DNU1_ADIRI</name>
<evidence type="ECO:0000256" key="6">
    <source>
        <dbReference type="ARBA" id="ARBA00022989"/>
    </source>
</evidence>
<dbReference type="AlphaFoldDB" id="A0A815DNU1"/>
<organism evidence="9 10">
    <name type="scientific">Adineta ricciae</name>
    <name type="common">Rotifer</name>
    <dbReference type="NCBI Taxonomy" id="249248"/>
    <lineage>
        <taxon>Eukaryota</taxon>
        <taxon>Metazoa</taxon>
        <taxon>Spiralia</taxon>
        <taxon>Gnathifera</taxon>
        <taxon>Rotifera</taxon>
        <taxon>Eurotatoria</taxon>
        <taxon>Bdelloidea</taxon>
        <taxon>Adinetida</taxon>
        <taxon>Adinetidae</taxon>
        <taxon>Adineta</taxon>
    </lineage>
</organism>
<keyword evidence="2" id="KW-0813">Transport</keyword>
<proteinExistence type="predicted"/>
<feature type="transmembrane region" description="Helical" evidence="8">
    <location>
        <begin position="572"/>
        <end position="590"/>
    </location>
</feature>
<feature type="transmembrane region" description="Helical" evidence="8">
    <location>
        <begin position="108"/>
        <end position="127"/>
    </location>
</feature>
<evidence type="ECO:0000256" key="2">
    <source>
        <dbReference type="ARBA" id="ARBA00022448"/>
    </source>
</evidence>
<evidence type="ECO:0000256" key="1">
    <source>
        <dbReference type="ARBA" id="ARBA00004141"/>
    </source>
</evidence>
<feature type="transmembrane region" description="Helical" evidence="8">
    <location>
        <begin position="75"/>
        <end position="96"/>
    </location>
</feature>
<feature type="transmembrane region" description="Helical" evidence="8">
    <location>
        <begin position="45"/>
        <end position="63"/>
    </location>
</feature>
<evidence type="ECO:0000313" key="9">
    <source>
        <dbReference type="EMBL" id="CAF1303571.1"/>
    </source>
</evidence>
<dbReference type="Pfam" id="PF03169">
    <property type="entry name" value="OPT"/>
    <property type="match status" value="1"/>
</dbReference>
<gene>
    <name evidence="9" type="ORF">EDS130_LOCUS30746</name>
</gene>
<dbReference type="GO" id="GO:0015031">
    <property type="term" value="P:protein transport"/>
    <property type="evidence" value="ECO:0007669"/>
    <property type="project" value="UniProtKB-KW"/>
</dbReference>
<keyword evidence="5" id="KW-0653">Protein transport</keyword>
<dbReference type="InterPro" id="IPR004648">
    <property type="entry name" value="Oligpept_transpt"/>
</dbReference>
<keyword evidence="7 8" id="KW-0472">Membrane</keyword>
<evidence type="ECO:0000256" key="7">
    <source>
        <dbReference type="ARBA" id="ARBA00023136"/>
    </source>
</evidence>
<protein>
    <recommendedName>
        <fullName evidence="11">OPT superfamily oligopeptide transporter</fullName>
    </recommendedName>
</protein>
<dbReference type="OrthoDB" id="9986677at2759"/>
<feature type="transmembrane region" description="Helical" evidence="8">
    <location>
        <begin position="506"/>
        <end position="529"/>
    </location>
</feature>
<evidence type="ECO:0000256" key="3">
    <source>
        <dbReference type="ARBA" id="ARBA00022692"/>
    </source>
</evidence>
<comment type="subcellular location">
    <subcellularLocation>
        <location evidence="1">Membrane</location>
        <topology evidence="1">Multi-pass membrane protein</topology>
    </subcellularLocation>
</comment>
<dbReference type="InterPro" id="IPR004813">
    <property type="entry name" value="OPT"/>
</dbReference>
<evidence type="ECO:0000256" key="5">
    <source>
        <dbReference type="ARBA" id="ARBA00022927"/>
    </source>
</evidence>
<evidence type="ECO:0000313" key="10">
    <source>
        <dbReference type="Proteomes" id="UP000663852"/>
    </source>
</evidence>
<feature type="transmembrane region" description="Helical" evidence="8">
    <location>
        <begin position="418"/>
        <end position="438"/>
    </location>
</feature>
<feature type="transmembrane region" description="Helical" evidence="8">
    <location>
        <begin position="328"/>
        <end position="358"/>
    </location>
</feature>
<dbReference type="EMBL" id="CAJNOJ010000218">
    <property type="protein sequence ID" value="CAF1303571.1"/>
    <property type="molecule type" value="Genomic_DNA"/>
</dbReference>
<feature type="transmembrane region" description="Helical" evidence="8">
    <location>
        <begin position="219"/>
        <end position="247"/>
    </location>
</feature>
<dbReference type="PANTHER" id="PTHR22601">
    <property type="entry name" value="ISP4 LIKE PROTEIN"/>
    <property type="match status" value="1"/>
</dbReference>
<feature type="transmembrane region" description="Helical" evidence="8">
    <location>
        <begin position="142"/>
        <end position="162"/>
    </location>
</feature>
<keyword evidence="3 8" id="KW-0812">Transmembrane</keyword>
<evidence type="ECO:0000256" key="8">
    <source>
        <dbReference type="SAM" id="Phobius"/>
    </source>
</evidence>
<dbReference type="NCBIfam" id="TIGR00728">
    <property type="entry name" value="OPT_sfam"/>
    <property type="match status" value="1"/>
</dbReference>
<dbReference type="Proteomes" id="UP000663852">
    <property type="component" value="Unassembled WGS sequence"/>
</dbReference>
<reference evidence="9" key="1">
    <citation type="submission" date="2021-02" db="EMBL/GenBank/DDBJ databases">
        <authorList>
            <person name="Nowell W R."/>
        </authorList>
    </citation>
    <scope>NUCLEOTIDE SEQUENCE</scope>
</reference>
<dbReference type="GO" id="GO:0035673">
    <property type="term" value="F:oligopeptide transmembrane transporter activity"/>
    <property type="evidence" value="ECO:0007669"/>
    <property type="project" value="InterPro"/>
</dbReference>
<evidence type="ECO:0000256" key="4">
    <source>
        <dbReference type="ARBA" id="ARBA00022856"/>
    </source>
</evidence>
<feature type="transmembrane region" description="Helical" evidence="8">
    <location>
        <begin position="473"/>
        <end position="491"/>
    </location>
</feature>
<evidence type="ECO:0008006" key="11">
    <source>
        <dbReference type="Google" id="ProtNLM"/>
    </source>
</evidence>
<keyword evidence="4" id="KW-0571">Peptide transport</keyword>
<feature type="transmembrane region" description="Helical" evidence="8">
    <location>
        <begin position="293"/>
        <end position="316"/>
    </location>
</feature>
<feature type="transmembrane region" description="Helical" evidence="8">
    <location>
        <begin position="450"/>
        <end position="466"/>
    </location>
</feature>
<feature type="transmembrane region" description="Helical" evidence="8">
    <location>
        <begin position="610"/>
        <end position="632"/>
    </location>
</feature>
<feature type="transmembrane region" description="Helical" evidence="8">
    <location>
        <begin position="394"/>
        <end position="411"/>
    </location>
</feature>